<dbReference type="GO" id="GO:0070509">
    <property type="term" value="P:calcium ion import"/>
    <property type="evidence" value="ECO:0007669"/>
    <property type="project" value="TreeGrafter"/>
</dbReference>
<dbReference type="GO" id="GO:0008332">
    <property type="term" value="F:low voltage-gated calcium channel activity"/>
    <property type="evidence" value="ECO:0007669"/>
    <property type="project" value="TreeGrafter"/>
</dbReference>
<evidence type="ECO:0000313" key="7">
    <source>
        <dbReference type="EMBL" id="KAA8577625.1"/>
    </source>
</evidence>
<dbReference type="PANTHER" id="PTHR10037">
    <property type="entry name" value="VOLTAGE-GATED CATION CHANNEL CALCIUM AND SODIUM"/>
    <property type="match status" value="1"/>
</dbReference>
<evidence type="ECO:0000259" key="6">
    <source>
        <dbReference type="Pfam" id="PF00520"/>
    </source>
</evidence>
<keyword evidence="4 5" id="KW-0472">Membrane</keyword>
<evidence type="ECO:0000256" key="3">
    <source>
        <dbReference type="ARBA" id="ARBA00022989"/>
    </source>
</evidence>
<feature type="non-terminal residue" evidence="7">
    <location>
        <position position="1"/>
    </location>
</feature>
<dbReference type="GO" id="GO:0086010">
    <property type="term" value="P:membrane depolarization during action potential"/>
    <property type="evidence" value="ECO:0007669"/>
    <property type="project" value="TreeGrafter"/>
</dbReference>
<sequence>ESYCRSAWNAVDGFLVLLSLVDILVSLASTSEKNIMGMLKVLCLLRTMRPLRVIKQAPKLKLALFKGKFFYCLGQDTINITNKSECLSANYRWVQKVYNFDNLPQALMSLFVMYSKDGWVNIMYDGLDAVGVEQQPITNYNEWMLIFFITFMIISFFLLDMFIGVMVETFHQCRQAQALTEIATVSQDQCN</sequence>
<organism evidence="7 8">
    <name type="scientific">Etheostoma spectabile</name>
    <name type="common">orangethroat darter</name>
    <dbReference type="NCBI Taxonomy" id="54343"/>
    <lineage>
        <taxon>Eukaryota</taxon>
        <taxon>Metazoa</taxon>
        <taxon>Chordata</taxon>
        <taxon>Craniata</taxon>
        <taxon>Vertebrata</taxon>
        <taxon>Euteleostomi</taxon>
        <taxon>Actinopterygii</taxon>
        <taxon>Neopterygii</taxon>
        <taxon>Teleostei</taxon>
        <taxon>Neoteleostei</taxon>
        <taxon>Acanthomorphata</taxon>
        <taxon>Eupercaria</taxon>
        <taxon>Perciformes</taxon>
        <taxon>Percoidei</taxon>
        <taxon>Percidae</taxon>
        <taxon>Etheostomatinae</taxon>
        <taxon>Etheostoma</taxon>
    </lineage>
</organism>
<evidence type="ECO:0000256" key="5">
    <source>
        <dbReference type="SAM" id="Phobius"/>
    </source>
</evidence>
<dbReference type="GO" id="GO:0043005">
    <property type="term" value="C:neuron projection"/>
    <property type="evidence" value="ECO:0007669"/>
    <property type="project" value="TreeGrafter"/>
</dbReference>
<evidence type="ECO:0000256" key="4">
    <source>
        <dbReference type="ARBA" id="ARBA00023136"/>
    </source>
</evidence>
<protein>
    <recommendedName>
        <fullName evidence="6">Ion transport domain-containing protein</fullName>
    </recommendedName>
</protein>
<dbReference type="AlphaFoldDB" id="A0A5J5C8B1"/>
<dbReference type="Pfam" id="PF00520">
    <property type="entry name" value="Ion_trans"/>
    <property type="match status" value="2"/>
</dbReference>
<feature type="transmembrane region" description="Helical" evidence="5">
    <location>
        <begin position="143"/>
        <end position="167"/>
    </location>
</feature>
<dbReference type="Proteomes" id="UP000327493">
    <property type="component" value="Unassembled WGS sequence"/>
</dbReference>
<reference evidence="7 8" key="1">
    <citation type="submission" date="2019-08" db="EMBL/GenBank/DDBJ databases">
        <title>A chromosome-level genome assembly, high-density linkage maps, and genome scans reveal the genomic architecture of hybrid incompatibilities underlying speciation via character displacement in darters (Percidae: Etheostominae).</title>
        <authorList>
            <person name="Moran R.L."/>
            <person name="Catchen J.M."/>
            <person name="Fuller R.C."/>
        </authorList>
    </citation>
    <scope>NUCLEOTIDE SEQUENCE [LARGE SCALE GENOMIC DNA]</scope>
    <source>
        <strain evidence="7">EspeVRDwgs_2016</strain>
        <tissue evidence="7">Muscle</tissue>
    </source>
</reference>
<dbReference type="InterPro" id="IPR005821">
    <property type="entry name" value="Ion_trans_dom"/>
</dbReference>
<keyword evidence="8" id="KW-1185">Reference proteome</keyword>
<feature type="non-terminal residue" evidence="7">
    <location>
        <position position="191"/>
    </location>
</feature>
<dbReference type="GO" id="GO:0001518">
    <property type="term" value="C:voltage-gated sodium channel complex"/>
    <property type="evidence" value="ECO:0007669"/>
    <property type="project" value="TreeGrafter"/>
</dbReference>
<dbReference type="InterPro" id="IPR027359">
    <property type="entry name" value="Volt_channel_dom_sf"/>
</dbReference>
<dbReference type="SUPFAM" id="SSF81324">
    <property type="entry name" value="Voltage-gated potassium channels"/>
    <property type="match status" value="1"/>
</dbReference>
<proteinExistence type="predicted"/>
<evidence type="ECO:0000256" key="1">
    <source>
        <dbReference type="ARBA" id="ARBA00004141"/>
    </source>
</evidence>
<dbReference type="PANTHER" id="PTHR10037:SF230">
    <property type="entry name" value="CA[2+]-CHANNEL PROTEIN ALPHA[[1]] SUBUNIT T, ISOFORM F"/>
    <property type="match status" value="1"/>
</dbReference>
<name>A0A5J5C8B1_9PERO</name>
<gene>
    <name evidence="7" type="ORF">FQN60_018734</name>
</gene>
<comment type="subcellular location">
    <subcellularLocation>
        <location evidence="1">Membrane</location>
        <topology evidence="1">Multi-pass membrane protein</topology>
    </subcellularLocation>
</comment>
<dbReference type="Gene3D" id="1.10.287.70">
    <property type="match status" value="1"/>
</dbReference>
<feature type="domain" description="Ion transport" evidence="6">
    <location>
        <begin position="2"/>
        <end position="62"/>
    </location>
</feature>
<comment type="caution">
    <text evidence="7">The sequence shown here is derived from an EMBL/GenBank/DDBJ whole genome shotgun (WGS) entry which is preliminary data.</text>
</comment>
<feature type="domain" description="Ion transport" evidence="6">
    <location>
        <begin position="63"/>
        <end position="177"/>
    </location>
</feature>
<evidence type="ECO:0000256" key="2">
    <source>
        <dbReference type="ARBA" id="ARBA00022692"/>
    </source>
</evidence>
<dbReference type="GO" id="GO:0005248">
    <property type="term" value="F:voltage-gated sodium channel activity"/>
    <property type="evidence" value="ECO:0007669"/>
    <property type="project" value="TreeGrafter"/>
</dbReference>
<keyword evidence="3 5" id="KW-1133">Transmembrane helix</keyword>
<dbReference type="EMBL" id="VOFY01002267">
    <property type="protein sequence ID" value="KAA8577625.1"/>
    <property type="molecule type" value="Genomic_DNA"/>
</dbReference>
<evidence type="ECO:0000313" key="8">
    <source>
        <dbReference type="Proteomes" id="UP000327493"/>
    </source>
</evidence>
<dbReference type="Gene3D" id="1.20.120.350">
    <property type="entry name" value="Voltage-gated potassium channels. Chain C"/>
    <property type="match status" value="1"/>
</dbReference>
<keyword evidence="2 5" id="KW-0812">Transmembrane</keyword>
<feature type="transmembrane region" description="Helical" evidence="5">
    <location>
        <begin position="6"/>
        <end position="28"/>
    </location>
</feature>
<accession>A0A5J5C8B1</accession>
<dbReference type="InterPro" id="IPR043203">
    <property type="entry name" value="VGCC_Ca_Na"/>
</dbReference>